<gene>
    <name evidence="19" type="ordered locus">Spiaf_0345</name>
</gene>
<keyword evidence="8" id="KW-0378">Hydrolase</keyword>
<dbReference type="EMBL" id="CP003282">
    <property type="protein sequence ID" value="AFG36450.1"/>
    <property type="molecule type" value="Genomic_DNA"/>
</dbReference>
<dbReference type="GO" id="GO:0006508">
    <property type="term" value="P:proteolysis"/>
    <property type="evidence" value="ECO:0007669"/>
    <property type="project" value="UniProtKB-KW"/>
</dbReference>
<keyword evidence="11" id="KW-0511">Multifunctional enzyme</keyword>
<feature type="region of interest" description="Disordered" evidence="15">
    <location>
        <begin position="314"/>
        <end position="336"/>
    </location>
</feature>
<keyword evidence="4" id="KW-0121">Carboxypeptidase</keyword>
<dbReference type="Pfam" id="PF00905">
    <property type="entry name" value="Transpeptidase"/>
    <property type="match status" value="1"/>
</dbReference>
<feature type="domain" description="Glycosyl transferase family 51" evidence="18">
    <location>
        <begin position="73"/>
        <end position="236"/>
    </location>
</feature>
<dbReference type="InterPro" id="IPR001460">
    <property type="entry name" value="PCN-bd_Tpept"/>
</dbReference>
<dbReference type="FunFam" id="1.10.3810.10:FF:000001">
    <property type="entry name" value="Penicillin-binding protein 1A"/>
    <property type="match status" value="1"/>
</dbReference>
<dbReference type="AlphaFoldDB" id="H9UG07"/>
<comment type="similarity">
    <text evidence="3">In the N-terminal section; belongs to the glycosyltransferase 51 family.</text>
</comment>
<keyword evidence="9" id="KW-0133">Cell shape</keyword>
<dbReference type="KEGG" id="sfc:Spiaf_0345"/>
<dbReference type="Gene3D" id="1.10.3810.10">
    <property type="entry name" value="Biosynthetic peptidoglycan transglycosylase-like"/>
    <property type="match status" value="1"/>
</dbReference>
<evidence type="ECO:0000256" key="4">
    <source>
        <dbReference type="ARBA" id="ARBA00022645"/>
    </source>
</evidence>
<protein>
    <submittedName>
        <fullName evidence="19">Penicillin-binding protein, 1A family</fullName>
    </submittedName>
</protein>
<dbReference type="STRING" id="889378.Spiaf_0345"/>
<keyword evidence="12" id="KW-0961">Cell wall biogenesis/degradation</keyword>
<dbReference type="NCBIfam" id="TIGR02074">
    <property type="entry name" value="PBP_1a_fam"/>
    <property type="match status" value="1"/>
</dbReference>
<dbReference type="HOGENOM" id="CLU_006354_2_7_12"/>
<dbReference type="PATRIC" id="fig|889378.3.peg.348"/>
<evidence type="ECO:0000256" key="3">
    <source>
        <dbReference type="ARBA" id="ARBA00007739"/>
    </source>
</evidence>
<evidence type="ECO:0000256" key="6">
    <source>
        <dbReference type="ARBA" id="ARBA00022676"/>
    </source>
</evidence>
<evidence type="ECO:0000256" key="10">
    <source>
        <dbReference type="ARBA" id="ARBA00022984"/>
    </source>
</evidence>
<dbReference type="GO" id="GO:0008360">
    <property type="term" value="P:regulation of cell shape"/>
    <property type="evidence" value="ECO:0007669"/>
    <property type="project" value="UniProtKB-KW"/>
</dbReference>
<evidence type="ECO:0000256" key="8">
    <source>
        <dbReference type="ARBA" id="ARBA00022801"/>
    </source>
</evidence>
<dbReference type="InterPro" id="IPR050396">
    <property type="entry name" value="Glycosyltr_51/Transpeptidase"/>
</dbReference>
<keyword evidence="5" id="KW-0645">Protease</keyword>
<dbReference type="PANTHER" id="PTHR32282:SF33">
    <property type="entry name" value="PEPTIDOGLYCAN GLYCOSYLTRANSFERASE"/>
    <property type="match status" value="1"/>
</dbReference>
<dbReference type="InterPro" id="IPR012338">
    <property type="entry name" value="Beta-lactam/transpept-like"/>
</dbReference>
<evidence type="ECO:0000256" key="5">
    <source>
        <dbReference type="ARBA" id="ARBA00022670"/>
    </source>
</evidence>
<dbReference type="GO" id="GO:0008658">
    <property type="term" value="F:penicillin binding"/>
    <property type="evidence" value="ECO:0007669"/>
    <property type="project" value="InterPro"/>
</dbReference>
<dbReference type="SUPFAM" id="SSF53955">
    <property type="entry name" value="Lysozyme-like"/>
    <property type="match status" value="1"/>
</dbReference>
<name>H9UG07_SPIAZ</name>
<dbReference type="InterPro" id="IPR023346">
    <property type="entry name" value="Lysozyme-like_dom_sf"/>
</dbReference>
<dbReference type="GO" id="GO:0008955">
    <property type="term" value="F:peptidoglycan glycosyltransferase activity"/>
    <property type="evidence" value="ECO:0007669"/>
    <property type="project" value="UniProtKB-EC"/>
</dbReference>
<dbReference type="GO" id="GO:0071555">
    <property type="term" value="P:cell wall organization"/>
    <property type="evidence" value="ECO:0007669"/>
    <property type="project" value="UniProtKB-KW"/>
</dbReference>
<keyword evidence="16" id="KW-1133">Transmembrane helix</keyword>
<comment type="pathway">
    <text evidence="1">Cell wall biogenesis; peptidoglycan biosynthesis.</text>
</comment>
<evidence type="ECO:0000256" key="2">
    <source>
        <dbReference type="ARBA" id="ARBA00007090"/>
    </source>
</evidence>
<keyword evidence="16" id="KW-0472">Membrane</keyword>
<reference evidence="20" key="1">
    <citation type="journal article" date="2013" name="Stand. Genomic Sci.">
        <title>Complete genome sequence of the halophilic bacterium Spirochaeta africana type strain (Z-7692(T)) from the alkaline Lake Magadi in the East African Rift.</title>
        <authorList>
            <person name="Liolos K."/>
            <person name="Abt B."/>
            <person name="Scheuner C."/>
            <person name="Teshima H."/>
            <person name="Held B."/>
            <person name="Lapidus A."/>
            <person name="Nolan M."/>
            <person name="Lucas S."/>
            <person name="Deshpande S."/>
            <person name="Cheng J.F."/>
            <person name="Tapia R."/>
            <person name="Goodwin L.A."/>
            <person name="Pitluck S."/>
            <person name="Pagani I."/>
            <person name="Ivanova N."/>
            <person name="Mavromatis K."/>
            <person name="Mikhailova N."/>
            <person name="Huntemann M."/>
            <person name="Pati A."/>
            <person name="Chen A."/>
            <person name="Palaniappan K."/>
            <person name="Land M."/>
            <person name="Rohde M."/>
            <person name="Tindall B.J."/>
            <person name="Detter J.C."/>
            <person name="Goker M."/>
            <person name="Bristow J."/>
            <person name="Eisen J.A."/>
            <person name="Markowitz V."/>
            <person name="Hugenholtz P."/>
            <person name="Woyke T."/>
            <person name="Klenk H.P."/>
            <person name="Kyrpides N.C."/>
        </authorList>
    </citation>
    <scope>NUCLEOTIDE SEQUENCE</scope>
    <source>
        <strain evidence="20">ATCC 700263 / DSM 8902 / Z-7692</strain>
    </source>
</reference>
<dbReference type="Gene3D" id="3.40.710.10">
    <property type="entry name" value="DD-peptidase/beta-lactamase superfamily"/>
    <property type="match status" value="1"/>
</dbReference>
<evidence type="ECO:0000313" key="20">
    <source>
        <dbReference type="Proteomes" id="UP000007383"/>
    </source>
</evidence>
<dbReference type="Pfam" id="PF00912">
    <property type="entry name" value="Transgly"/>
    <property type="match status" value="1"/>
</dbReference>
<dbReference type="PANTHER" id="PTHR32282">
    <property type="entry name" value="BINDING PROTEIN TRANSPEPTIDASE, PUTATIVE-RELATED"/>
    <property type="match status" value="1"/>
</dbReference>
<evidence type="ECO:0000256" key="9">
    <source>
        <dbReference type="ARBA" id="ARBA00022960"/>
    </source>
</evidence>
<evidence type="ECO:0000259" key="17">
    <source>
        <dbReference type="Pfam" id="PF00905"/>
    </source>
</evidence>
<evidence type="ECO:0000256" key="12">
    <source>
        <dbReference type="ARBA" id="ARBA00023316"/>
    </source>
</evidence>
<comment type="catalytic activity">
    <reaction evidence="14">
        <text>[GlcNAc-(1-&gt;4)-Mur2Ac(oyl-L-Ala-gamma-D-Glu-L-Lys-D-Ala-D-Ala)](n)-di-trans,octa-cis-undecaprenyl diphosphate + beta-D-GlcNAc-(1-&gt;4)-Mur2Ac(oyl-L-Ala-gamma-D-Glu-L-Lys-D-Ala-D-Ala)-di-trans,octa-cis-undecaprenyl diphosphate = [GlcNAc-(1-&gt;4)-Mur2Ac(oyl-L-Ala-gamma-D-Glu-L-Lys-D-Ala-D-Ala)](n+1)-di-trans,octa-cis-undecaprenyl diphosphate + di-trans,octa-cis-undecaprenyl diphosphate + H(+)</text>
        <dbReference type="Rhea" id="RHEA:23708"/>
        <dbReference type="Rhea" id="RHEA-COMP:9602"/>
        <dbReference type="Rhea" id="RHEA-COMP:9603"/>
        <dbReference type="ChEBI" id="CHEBI:15378"/>
        <dbReference type="ChEBI" id="CHEBI:58405"/>
        <dbReference type="ChEBI" id="CHEBI:60033"/>
        <dbReference type="ChEBI" id="CHEBI:78435"/>
        <dbReference type="EC" id="2.4.99.28"/>
    </reaction>
</comment>
<accession>H9UG07</accession>
<evidence type="ECO:0000256" key="1">
    <source>
        <dbReference type="ARBA" id="ARBA00004752"/>
    </source>
</evidence>
<dbReference type="RefSeq" id="WP_014454448.1">
    <property type="nucleotide sequence ID" value="NC_017098.1"/>
</dbReference>
<evidence type="ECO:0000256" key="13">
    <source>
        <dbReference type="ARBA" id="ARBA00034000"/>
    </source>
</evidence>
<evidence type="ECO:0000256" key="14">
    <source>
        <dbReference type="ARBA" id="ARBA00049902"/>
    </source>
</evidence>
<keyword evidence="7" id="KW-0808">Transferase</keyword>
<organism evidence="19 20">
    <name type="scientific">Spirochaeta africana (strain ATCC 700263 / DSM 8902 / Z-7692)</name>
    <dbReference type="NCBI Taxonomy" id="889378"/>
    <lineage>
        <taxon>Bacteria</taxon>
        <taxon>Pseudomonadati</taxon>
        <taxon>Spirochaetota</taxon>
        <taxon>Spirochaetia</taxon>
        <taxon>Spirochaetales</taxon>
        <taxon>Spirochaetaceae</taxon>
        <taxon>Spirochaeta</taxon>
    </lineage>
</organism>
<keyword evidence="16" id="KW-0812">Transmembrane</keyword>
<comment type="similarity">
    <text evidence="2">In the C-terminal section; belongs to the transpeptidase family.</text>
</comment>
<dbReference type="InterPro" id="IPR036950">
    <property type="entry name" value="PBP_transglycosylase"/>
</dbReference>
<dbReference type="InterPro" id="IPR001264">
    <property type="entry name" value="Glyco_trans_51"/>
</dbReference>
<dbReference type="eggNOG" id="COG0744">
    <property type="taxonomic scope" value="Bacteria"/>
</dbReference>
<comment type="catalytic activity">
    <reaction evidence="13">
        <text>Preferential cleavage: (Ac)2-L-Lys-D-Ala-|-D-Ala. Also transpeptidation of peptidyl-alanyl moieties that are N-acyl substituents of D-alanine.</text>
        <dbReference type="EC" id="3.4.16.4"/>
    </reaction>
</comment>
<feature type="transmembrane region" description="Helical" evidence="16">
    <location>
        <begin position="21"/>
        <end position="43"/>
    </location>
</feature>
<dbReference type="SUPFAM" id="SSF56601">
    <property type="entry name" value="beta-lactamase/transpeptidase-like"/>
    <property type="match status" value="1"/>
</dbReference>
<dbReference type="Proteomes" id="UP000007383">
    <property type="component" value="Chromosome"/>
</dbReference>
<evidence type="ECO:0000256" key="16">
    <source>
        <dbReference type="SAM" id="Phobius"/>
    </source>
</evidence>
<evidence type="ECO:0000256" key="11">
    <source>
        <dbReference type="ARBA" id="ARBA00023268"/>
    </source>
</evidence>
<sequence>MGNRPRGNHNTISPAAAGILRVVYTATGVVLAGIGIFLVAALLEAPEIDLADDPGPDIVLYDTNEDEIELTEGRFTPLPRMPAALVDAIIAVEDRRFFEHWGIDPNAILRAALANLRNMSVVQGGSTLTQQLARTLFLGREQTLQRKIQEAYIALRLEQRYSKAEILELYLNHVYFGSGSHGAAAAARRYFDQDVAELELHQAAMLAGIPRSPAYYTPAAHPEIARRRRATVLHSMYDMGYISQGERDAALDADLEVLDRREALGSEFYFIDYVYRQVEQLFGDSPQSQLHVYTTLDPDAHQAAEQALQSMIDDGILPTDGSADSSRETGSEYADEQPQAAIVLLDAESGGIRAMIGGRGSSEFNRALYSPRQPGSAFKPFVYSAAIKRGDHPGMIVNDLPVYEEKTEDRYEVWPRNFDDVYRGLVSYRTALERSMNVPAVRIARDIGIPELRSVVEDFGFSTLHEDDGEAEHYSFALGGLTEGVTPLEMAAAYSVFATGGYRVPPHAVVRIADRSDNTLYSAADSTLEHRRESILTEAEAFLISDMLRTAVERGTGTMARLTDHTAAGKTGTSDDNTDAWFTGYTRELVGSVWLGDDRSKPMQYNSHHELTGVHASQLWGRLMEHYLDSRESAEDSTFDPWEPPEGLQQIDQHRFTGTLDETTGSPEFTAAPQPSAVPRLPPQISLPEDRPLALLYDDADRLLPDREDPLPAPRFLPADFDPDRPGYRFGAARIPLGSDATVFPDGESFTGTYKPAAGEPVQHIDPETGLPSDPHGIQLQTATRIQQPIPLGAAAGILNLPQGGLSGSPIDTPP</sequence>
<keyword evidence="6" id="KW-0328">Glycosyltransferase</keyword>
<keyword evidence="20" id="KW-1185">Reference proteome</keyword>
<keyword evidence="10" id="KW-0573">Peptidoglycan synthesis</keyword>
<dbReference type="GO" id="GO:0009002">
    <property type="term" value="F:serine-type D-Ala-D-Ala carboxypeptidase activity"/>
    <property type="evidence" value="ECO:0007669"/>
    <property type="project" value="UniProtKB-EC"/>
</dbReference>
<feature type="region of interest" description="Disordered" evidence="15">
    <location>
        <begin position="659"/>
        <end position="685"/>
    </location>
</feature>
<evidence type="ECO:0000259" key="18">
    <source>
        <dbReference type="Pfam" id="PF00912"/>
    </source>
</evidence>
<dbReference type="OrthoDB" id="343702at2"/>
<evidence type="ECO:0000313" key="19">
    <source>
        <dbReference type="EMBL" id="AFG36450.1"/>
    </source>
</evidence>
<feature type="domain" description="Penicillin-binding protein transpeptidase" evidence="17">
    <location>
        <begin position="341"/>
        <end position="587"/>
    </location>
</feature>
<proteinExistence type="inferred from homology"/>
<evidence type="ECO:0000256" key="7">
    <source>
        <dbReference type="ARBA" id="ARBA00022679"/>
    </source>
</evidence>
<evidence type="ECO:0000256" key="15">
    <source>
        <dbReference type="SAM" id="MobiDB-lite"/>
    </source>
</evidence>
<dbReference type="GO" id="GO:0009252">
    <property type="term" value="P:peptidoglycan biosynthetic process"/>
    <property type="evidence" value="ECO:0007669"/>
    <property type="project" value="UniProtKB-KW"/>
</dbReference>